<reference evidence="1" key="1">
    <citation type="submission" date="2020-03" db="EMBL/GenBank/DDBJ databases">
        <title>The deep terrestrial virosphere.</title>
        <authorList>
            <person name="Holmfeldt K."/>
            <person name="Nilsson E."/>
            <person name="Simone D."/>
            <person name="Lopez-Fernandez M."/>
            <person name="Wu X."/>
            <person name="de Brujin I."/>
            <person name="Lundin D."/>
            <person name="Andersson A."/>
            <person name="Bertilsson S."/>
            <person name="Dopson M."/>
        </authorList>
    </citation>
    <scope>NUCLEOTIDE SEQUENCE</scope>
    <source>
        <strain evidence="1">MM415B05990</strain>
    </source>
</reference>
<gene>
    <name evidence="1" type="ORF">MM415B05990_0005</name>
</gene>
<evidence type="ECO:0000313" key="1">
    <source>
        <dbReference type="EMBL" id="QJA97712.1"/>
    </source>
</evidence>
<dbReference type="AlphaFoldDB" id="A0A6M3LVY7"/>
<name>A0A6M3LVY7_9ZZZZ</name>
<organism evidence="1">
    <name type="scientific">viral metagenome</name>
    <dbReference type="NCBI Taxonomy" id="1070528"/>
    <lineage>
        <taxon>unclassified sequences</taxon>
        <taxon>metagenomes</taxon>
        <taxon>organismal metagenomes</taxon>
    </lineage>
</organism>
<dbReference type="EMBL" id="MT143518">
    <property type="protein sequence ID" value="QJA97712.1"/>
    <property type="molecule type" value="Genomic_DNA"/>
</dbReference>
<sequence>MTIKELWDKYSGWYCAGVNENSMDYEAFERAIKEHEAKSAMKPVKGSEDRNCPVCGGTGQDDPPPGKYHGLCSICGDTGKKPNGPYERCT</sequence>
<protein>
    <submittedName>
        <fullName evidence="1">Uncharacterized protein</fullName>
    </submittedName>
</protein>
<proteinExistence type="predicted"/>
<accession>A0A6M3LVY7</accession>